<proteinExistence type="predicted"/>
<name>A0A941I6A4_9BURK</name>
<sequence length="217" mass="24133">MKITPLFAALSLCLVGCGNNDSAPNNKSAQPAIIATPDQSAQQTHSKIVAAIKLSDMDVRYIKGELDEDSFDQLILKGNPDIGRVKYQPRANEDRDDIANSKREFRRALYFAKKIPLANGQTMFDWLKSCPYSMGENMYASRVPVATGAYESFASNLSFMDATYHPILSMKGYGNRDDISLSWIIYEDGAVKAFTSRALVYLSNPNFETESATDCRQ</sequence>
<protein>
    <submittedName>
        <fullName evidence="1">Uncharacterized protein</fullName>
    </submittedName>
</protein>
<dbReference type="Proteomes" id="UP000680067">
    <property type="component" value="Unassembled WGS sequence"/>
</dbReference>
<reference evidence="1" key="1">
    <citation type="submission" date="2021-04" db="EMBL/GenBank/DDBJ databases">
        <title>novel species isolated from subtropical streams in China.</title>
        <authorList>
            <person name="Lu H."/>
        </authorList>
    </citation>
    <scope>NUCLEOTIDE SEQUENCE</scope>
    <source>
        <strain evidence="1">LFS511W</strain>
    </source>
</reference>
<dbReference type="AlphaFoldDB" id="A0A941I6A4"/>
<comment type="caution">
    <text evidence="1">The sequence shown here is derived from an EMBL/GenBank/DDBJ whole genome shotgun (WGS) entry which is preliminary data.</text>
</comment>
<gene>
    <name evidence="1" type="ORF">KDM89_16120</name>
</gene>
<evidence type="ECO:0000313" key="2">
    <source>
        <dbReference type="Proteomes" id="UP000680067"/>
    </source>
</evidence>
<dbReference type="RefSeq" id="WP_212688941.1">
    <property type="nucleotide sequence ID" value="NZ_JAGSPN010000013.1"/>
</dbReference>
<evidence type="ECO:0000313" key="1">
    <source>
        <dbReference type="EMBL" id="MBR7783672.1"/>
    </source>
</evidence>
<organism evidence="1 2">
    <name type="scientific">Undibacterium luofuense</name>
    <dbReference type="NCBI Taxonomy" id="2828733"/>
    <lineage>
        <taxon>Bacteria</taxon>
        <taxon>Pseudomonadati</taxon>
        <taxon>Pseudomonadota</taxon>
        <taxon>Betaproteobacteria</taxon>
        <taxon>Burkholderiales</taxon>
        <taxon>Oxalobacteraceae</taxon>
        <taxon>Undibacterium</taxon>
    </lineage>
</organism>
<keyword evidence="2" id="KW-1185">Reference proteome</keyword>
<accession>A0A941I6A4</accession>
<dbReference type="EMBL" id="JAGSPN010000013">
    <property type="protein sequence ID" value="MBR7783672.1"/>
    <property type="molecule type" value="Genomic_DNA"/>
</dbReference>